<dbReference type="Proteomes" id="UP000006038">
    <property type="component" value="Unassembled WGS sequence"/>
</dbReference>
<protein>
    <recommendedName>
        <fullName evidence="7">NAC domain-containing protein</fullName>
    </recommendedName>
</protein>
<dbReference type="EnsemblPlants" id="OB0325G10010.1">
    <property type="protein sequence ID" value="OB0325G10010.1"/>
    <property type="gene ID" value="OB0325G10010"/>
</dbReference>
<evidence type="ECO:0000256" key="1">
    <source>
        <dbReference type="ARBA" id="ARBA00004123"/>
    </source>
</evidence>
<dbReference type="GO" id="GO:0003677">
    <property type="term" value="F:DNA binding"/>
    <property type="evidence" value="ECO:0007669"/>
    <property type="project" value="UniProtKB-KW"/>
</dbReference>
<keyword evidence="3" id="KW-0238">DNA-binding</keyword>
<evidence type="ECO:0000259" key="7">
    <source>
        <dbReference type="PROSITE" id="PS51005"/>
    </source>
</evidence>
<feature type="domain" description="NAC" evidence="7">
    <location>
        <begin position="8"/>
        <end position="125"/>
    </location>
</feature>
<evidence type="ECO:0000313" key="8">
    <source>
        <dbReference type="EnsemblPlants" id="OB0325G10010.1"/>
    </source>
</evidence>
<reference evidence="8" key="1">
    <citation type="submission" date="2015-06" db="UniProtKB">
        <authorList>
            <consortium name="EnsemblPlants"/>
        </authorList>
    </citation>
    <scope>IDENTIFICATION</scope>
</reference>
<dbReference type="SUPFAM" id="SSF101941">
    <property type="entry name" value="NAC domain"/>
    <property type="match status" value="1"/>
</dbReference>
<keyword evidence="4" id="KW-0804">Transcription</keyword>
<dbReference type="PANTHER" id="PTHR31989">
    <property type="entry name" value="NAC DOMAIN-CONTAINING PROTEIN 82-RELATED"/>
    <property type="match status" value="1"/>
</dbReference>
<evidence type="ECO:0000256" key="4">
    <source>
        <dbReference type="ARBA" id="ARBA00023163"/>
    </source>
</evidence>
<evidence type="ECO:0000256" key="3">
    <source>
        <dbReference type="ARBA" id="ARBA00023125"/>
    </source>
</evidence>
<dbReference type="AlphaFoldDB" id="J3LIV7"/>
<feature type="region of interest" description="Disordered" evidence="6">
    <location>
        <begin position="86"/>
        <end position="105"/>
    </location>
</feature>
<keyword evidence="2" id="KW-0805">Transcription regulation</keyword>
<evidence type="ECO:0000256" key="6">
    <source>
        <dbReference type="SAM" id="MobiDB-lite"/>
    </source>
</evidence>
<dbReference type="Gene3D" id="2.170.150.80">
    <property type="entry name" value="NAC domain"/>
    <property type="match status" value="1"/>
</dbReference>
<comment type="subcellular location">
    <subcellularLocation>
        <location evidence="1">Nucleus</location>
    </subcellularLocation>
</comment>
<dbReference type="GO" id="GO:0006355">
    <property type="term" value="P:regulation of DNA-templated transcription"/>
    <property type="evidence" value="ECO:0007669"/>
    <property type="project" value="InterPro"/>
</dbReference>
<dbReference type="PROSITE" id="PS51005">
    <property type="entry name" value="NAC"/>
    <property type="match status" value="1"/>
</dbReference>
<dbReference type="GO" id="GO:0005634">
    <property type="term" value="C:nucleus"/>
    <property type="evidence" value="ECO:0007669"/>
    <property type="project" value="UniProtKB-SubCell"/>
</dbReference>
<accession>J3LIV7</accession>
<dbReference type="InterPro" id="IPR003441">
    <property type="entry name" value="NAC-dom"/>
</dbReference>
<dbReference type="STRING" id="4533.J3LIV7"/>
<proteinExistence type="predicted"/>
<dbReference type="InterPro" id="IPR036093">
    <property type="entry name" value="NAC_dom_sf"/>
</dbReference>
<keyword evidence="9" id="KW-1185">Reference proteome</keyword>
<dbReference type="Pfam" id="PF02365">
    <property type="entry name" value="NAM"/>
    <property type="match status" value="1"/>
</dbReference>
<evidence type="ECO:0000256" key="2">
    <source>
        <dbReference type="ARBA" id="ARBA00023015"/>
    </source>
</evidence>
<dbReference type="Gramene" id="OB0325G10010.1">
    <property type="protein sequence ID" value="OB0325G10010.1"/>
    <property type="gene ID" value="OB0325G10010"/>
</dbReference>
<sequence length="125" mass="13967">MADLSFFLGIGFRFNPSPEEVVAFYLPRLIAGQQPSDTEECIHRADVYGAEPKDLAAEFAPVARSTNGDRFFFTQCRRIRGRFSRKAGGGTWVSQSSRAIKNPQGAKIGESKNFRFKKKDGKNTD</sequence>
<keyword evidence="5" id="KW-0539">Nucleus</keyword>
<dbReference type="HOGENOM" id="CLU_1840391_0_0_1"/>
<evidence type="ECO:0000313" key="9">
    <source>
        <dbReference type="Proteomes" id="UP000006038"/>
    </source>
</evidence>
<evidence type="ECO:0000256" key="5">
    <source>
        <dbReference type="ARBA" id="ARBA00023242"/>
    </source>
</evidence>
<organism evidence="8">
    <name type="scientific">Oryza brachyantha</name>
    <name type="common">malo sina</name>
    <dbReference type="NCBI Taxonomy" id="4533"/>
    <lineage>
        <taxon>Eukaryota</taxon>
        <taxon>Viridiplantae</taxon>
        <taxon>Streptophyta</taxon>
        <taxon>Embryophyta</taxon>
        <taxon>Tracheophyta</taxon>
        <taxon>Spermatophyta</taxon>
        <taxon>Magnoliopsida</taxon>
        <taxon>Liliopsida</taxon>
        <taxon>Poales</taxon>
        <taxon>Poaceae</taxon>
        <taxon>BOP clade</taxon>
        <taxon>Oryzoideae</taxon>
        <taxon>Oryzeae</taxon>
        <taxon>Oryzinae</taxon>
        <taxon>Oryza</taxon>
    </lineage>
</organism>
<name>J3LIV7_ORYBR</name>